<dbReference type="PROSITE" id="PS50850">
    <property type="entry name" value="MFS"/>
    <property type="match status" value="1"/>
</dbReference>
<dbReference type="HOGENOM" id="CLU_001265_47_0_6"/>
<dbReference type="EMBL" id="CP007044">
    <property type="protein sequence ID" value="AHG21016.2"/>
    <property type="molecule type" value="Genomic_DNA"/>
</dbReference>
<evidence type="ECO:0000313" key="10">
    <source>
        <dbReference type="EMBL" id="AHG21016.2"/>
    </source>
</evidence>
<feature type="transmembrane region" description="Helical" evidence="8">
    <location>
        <begin position="117"/>
        <end position="136"/>
    </location>
</feature>
<dbReference type="KEGG" id="sfo:Z042_16470"/>
<keyword evidence="11" id="KW-1185">Reference proteome</keyword>
<feature type="transmembrane region" description="Helical" evidence="8">
    <location>
        <begin position="22"/>
        <end position="42"/>
    </location>
</feature>
<dbReference type="RefSeq" id="WP_024912154.1">
    <property type="nucleotide sequence ID" value="NZ_CP007044.2"/>
</dbReference>
<dbReference type="InterPro" id="IPR020846">
    <property type="entry name" value="MFS_dom"/>
</dbReference>
<evidence type="ECO:0000256" key="6">
    <source>
        <dbReference type="ARBA" id="ARBA00022989"/>
    </source>
</evidence>
<comment type="similarity">
    <text evidence="2 8">Belongs to the major facilitator superfamily. Bcr/CmlA family.</text>
</comment>
<dbReference type="AlphaFoldDB" id="W0LBC5"/>
<dbReference type="Gene3D" id="1.20.1720.10">
    <property type="entry name" value="Multidrug resistance protein D"/>
    <property type="match status" value="1"/>
</dbReference>
<evidence type="ECO:0000313" key="11">
    <source>
        <dbReference type="Proteomes" id="UP000019030"/>
    </source>
</evidence>
<feature type="transmembrane region" description="Helical" evidence="8">
    <location>
        <begin position="326"/>
        <end position="346"/>
    </location>
</feature>
<dbReference type="InterPro" id="IPR036259">
    <property type="entry name" value="MFS_trans_sf"/>
</dbReference>
<keyword evidence="3 8" id="KW-0813">Transport</keyword>
<evidence type="ECO:0000256" key="4">
    <source>
        <dbReference type="ARBA" id="ARBA00022475"/>
    </source>
</evidence>
<feature type="transmembrane region" description="Helical" evidence="8">
    <location>
        <begin position="148"/>
        <end position="172"/>
    </location>
</feature>
<evidence type="ECO:0000256" key="8">
    <source>
        <dbReference type="RuleBase" id="RU365088"/>
    </source>
</evidence>
<comment type="subcellular location">
    <subcellularLocation>
        <location evidence="8">Cell inner membrane</location>
        <topology evidence="8">Multi-pass membrane protein</topology>
    </subcellularLocation>
    <subcellularLocation>
        <location evidence="1">Cell membrane</location>
        <topology evidence="1">Multi-pass membrane protein</topology>
    </subcellularLocation>
</comment>
<accession>W0LBC5</accession>
<reference evidence="10 11" key="2">
    <citation type="submission" date="2015-03" db="EMBL/GenBank/DDBJ databases">
        <authorList>
            <person name="Chan K.-G."/>
        </authorList>
    </citation>
    <scope>NUCLEOTIDE SEQUENCE [LARGE SCALE GENOMIC DNA]</scope>
    <source>
        <strain evidence="10 11">RB-25</strain>
    </source>
</reference>
<keyword evidence="4" id="KW-1003">Cell membrane</keyword>
<feature type="transmembrane region" description="Helical" evidence="8">
    <location>
        <begin position="91"/>
        <end position="111"/>
    </location>
</feature>
<feature type="transmembrane region" description="Helical" evidence="8">
    <location>
        <begin position="358"/>
        <end position="377"/>
    </location>
</feature>
<feature type="transmembrane region" description="Helical" evidence="8">
    <location>
        <begin position="227"/>
        <end position="250"/>
    </location>
</feature>
<evidence type="ECO:0000259" key="9">
    <source>
        <dbReference type="PROSITE" id="PS50850"/>
    </source>
</evidence>
<evidence type="ECO:0000256" key="1">
    <source>
        <dbReference type="ARBA" id="ARBA00004651"/>
    </source>
</evidence>
<organism evidence="10 11">
    <name type="scientific">Chania multitudinisentens RB-25</name>
    <dbReference type="NCBI Taxonomy" id="1441930"/>
    <lineage>
        <taxon>Bacteria</taxon>
        <taxon>Pseudomonadati</taxon>
        <taxon>Pseudomonadota</taxon>
        <taxon>Gammaproteobacteria</taxon>
        <taxon>Enterobacterales</taxon>
        <taxon>Yersiniaceae</taxon>
        <taxon>Chania</taxon>
    </lineage>
</organism>
<dbReference type="PANTHER" id="PTHR23502:SF132">
    <property type="entry name" value="POLYAMINE TRANSPORTER 2-RELATED"/>
    <property type="match status" value="1"/>
</dbReference>
<dbReference type="Pfam" id="PF07690">
    <property type="entry name" value="MFS_1"/>
    <property type="match status" value="1"/>
</dbReference>
<dbReference type="NCBIfam" id="TIGR00710">
    <property type="entry name" value="efflux_Bcr_CflA"/>
    <property type="match status" value="1"/>
</dbReference>
<feature type="transmembrane region" description="Helical" evidence="8">
    <location>
        <begin position="62"/>
        <end position="79"/>
    </location>
</feature>
<reference evidence="10 11" key="1">
    <citation type="submission" date="2014-01" db="EMBL/GenBank/DDBJ databases">
        <title>Isolation of Serratia multitudinisentens RB-25 from Ex-Landfill site.</title>
        <authorList>
            <person name="Robson E.H.J."/>
        </authorList>
    </citation>
    <scope>NUCLEOTIDE SEQUENCE [LARGE SCALE GENOMIC DNA]</scope>
    <source>
        <strain evidence="10 11">RB-25</strain>
    </source>
</reference>
<evidence type="ECO:0000256" key="7">
    <source>
        <dbReference type="ARBA" id="ARBA00023136"/>
    </source>
</evidence>
<dbReference type="GO" id="GO:1990961">
    <property type="term" value="P:xenobiotic detoxification by transmembrane export across the plasma membrane"/>
    <property type="evidence" value="ECO:0007669"/>
    <property type="project" value="InterPro"/>
</dbReference>
<feature type="transmembrane region" description="Helical" evidence="8">
    <location>
        <begin position="293"/>
        <end position="314"/>
    </location>
</feature>
<keyword evidence="8" id="KW-0997">Cell inner membrane</keyword>
<evidence type="ECO:0000256" key="3">
    <source>
        <dbReference type="ARBA" id="ARBA00022448"/>
    </source>
</evidence>
<dbReference type="eggNOG" id="COG2814">
    <property type="taxonomic scope" value="Bacteria"/>
</dbReference>
<protein>
    <recommendedName>
        <fullName evidence="8">Bcr/CflA family efflux transporter</fullName>
    </recommendedName>
</protein>
<dbReference type="SUPFAM" id="SSF103473">
    <property type="entry name" value="MFS general substrate transporter"/>
    <property type="match status" value="1"/>
</dbReference>
<evidence type="ECO:0000256" key="5">
    <source>
        <dbReference type="ARBA" id="ARBA00022692"/>
    </source>
</evidence>
<keyword evidence="5 8" id="KW-0812">Transmembrane</keyword>
<name>W0LBC5_9GAMM</name>
<dbReference type="InterPro" id="IPR011701">
    <property type="entry name" value="MFS"/>
</dbReference>
<dbReference type="InterPro" id="IPR004812">
    <property type="entry name" value="Efflux_drug-R_Bcr/CmlA"/>
</dbReference>
<keyword evidence="7 8" id="KW-0472">Membrane</keyword>
<feature type="transmembrane region" description="Helical" evidence="8">
    <location>
        <begin position="262"/>
        <end position="281"/>
    </location>
</feature>
<keyword evidence="6 8" id="KW-1133">Transmembrane helix</keyword>
<dbReference type="GO" id="GO:0005886">
    <property type="term" value="C:plasma membrane"/>
    <property type="evidence" value="ECO:0007669"/>
    <property type="project" value="UniProtKB-SubCell"/>
</dbReference>
<dbReference type="GO" id="GO:0042910">
    <property type="term" value="F:xenobiotic transmembrane transporter activity"/>
    <property type="evidence" value="ECO:0007669"/>
    <property type="project" value="InterPro"/>
</dbReference>
<feature type="transmembrane region" description="Helical" evidence="8">
    <location>
        <begin position="383"/>
        <end position="403"/>
    </location>
</feature>
<dbReference type="OrthoDB" id="9814303at2"/>
<dbReference type="Proteomes" id="UP000019030">
    <property type="component" value="Chromosome"/>
</dbReference>
<dbReference type="PANTHER" id="PTHR23502">
    <property type="entry name" value="MAJOR FACILITATOR SUPERFAMILY"/>
    <property type="match status" value="1"/>
</dbReference>
<feature type="domain" description="Major facilitator superfamily (MFS) profile" evidence="9">
    <location>
        <begin position="24"/>
        <end position="407"/>
    </location>
</feature>
<proteinExistence type="inferred from homology"/>
<dbReference type="CDD" id="cd17320">
    <property type="entry name" value="MFS_MdfA_MDR_like"/>
    <property type="match status" value="1"/>
</dbReference>
<sequence length="410" mass="43527">MTNVTVQNSGGESASPSRYRDLRILVILSALMSFASISTDLYLPAMPTIANDLHAAHGRIEFTLSGFLIGFSLGQLFWGPIGDRYGRRIPIAIGMGLFMLGAAGCALAHSIEQMVGWRVVQAAGACAGPVLARAMVRDLYTRERSAQMLSTLFLFMAVAPLAGPILGGQILAISSWQAIFWTMAGLGFLALFGTFALPETLSSSARNEGAFAAIFSGYFKLLFNPRIMGYAIASTFYYGGFYAFIAGTPFVYIEYFHISPQAYGLLFGVNILGVMSANFINSKLVAKLGCESLFHAGSAMAAIAGIMMALNAYLGWFGLAGIAIPFFFYAAMNGFIVANSVAGALAEVTRNAGMCSSLIGAMQYGSGIFSAALVGWLNDGTPWTMSSMIGLCSIGCLIASLLLKRRYAGS</sequence>
<gene>
    <name evidence="10" type="ORF">Z042_16470</name>
</gene>
<evidence type="ECO:0000256" key="2">
    <source>
        <dbReference type="ARBA" id="ARBA00006236"/>
    </source>
</evidence>
<feature type="transmembrane region" description="Helical" evidence="8">
    <location>
        <begin position="178"/>
        <end position="197"/>
    </location>
</feature>